<evidence type="ECO:0000256" key="3">
    <source>
        <dbReference type="ARBA" id="ARBA00022617"/>
    </source>
</evidence>
<accession>A0AAV2HP96</accession>
<evidence type="ECO:0008006" key="12">
    <source>
        <dbReference type="Google" id="ProtNLM"/>
    </source>
</evidence>
<dbReference type="PANTHER" id="PTHR24279">
    <property type="entry name" value="CYTOCHROME P450"/>
    <property type="match status" value="1"/>
</dbReference>
<dbReference type="Gene3D" id="1.10.630.10">
    <property type="entry name" value="Cytochrome P450"/>
    <property type="match status" value="1"/>
</dbReference>
<dbReference type="PRINTS" id="PR00463">
    <property type="entry name" value="EP450I"/>
</dbReference>
<dbReference type="SUPFAM" id="SSF48264">
    <property type="entry name" value="Cytochrome P450"/>
    <property type="match status" value="1"/>
</dbReference>
<evidence type="ECO:0000256" key="6">
    <source>
        <dbReference type="ARBA" id="ARBA00023004"/>
    </source>
</evidence>
<dbReference type="GO" id="GO:0020037">
    <property type="term" value="F:heme binding"/>
    <property type="evidence" value="ECO:0007669"/>
    <property type="project" value="InterPro"/>
</dbReference>
<evidence type="ECO:0000256" key="4">
    <source>
        <dbReference type="ARBA" id="ARBA00022723"/>
    </source>
</evidence>
<keyword evidence="6 8" id="KW-0408">Iron</keyword>
<evidence type="ECO:0000256" key="9">
    <source>
        <dbReference type="RuleBase" id="RU000461"/>
    </source>
</evidence>
<dbReference type="AlphaFoldDB" id="A0AAV2HP96"/>
<protein>
    <recommendedName>
        <fullName evidence="12">Cytochrome P450</fullName>
    </recommendedName>
</protein>
<gene>
    <name evidence="10" type="ORF">GSLYS_00009838001</name>
</gene>
<dbReference type="GO" id="GO:0016705">
    <property type="term" value="F:oxidoreductase activity, acting on paired donors, with incorporation or reduction of molecular oxygen"/>
    <property type="evidence" value="ECO:0007669"/>
    <property type="project" value="InterPro"/>
</dbReference>
<organism evidence="10 11">
    <name type="scientific">Lymnaea stagnalis</name>
    <name type="common">Great pond snail</name>
    <name type="synonym">Helix stagnalis</name>
    <dbReference type="NCBI Taxonomy" id="6523"/>
    <lineage>
        <taxon>Eukaryota</taxon>
        <taxon>Metazoa</taxon>
        <taxon>Spiralia</taxon>
        <taxon>Lophotrochozoa</taxon>
        <taxon>Mollusca</taxon>
        <taxon>Gastropoda</taxon>
        <taxon>Heterobranchia</taxon>
        <taxon>Euthyneura</taxon>
        <taxon>Panpulmonata</taxon>
        <taxon>Hygrophila</taxon>
        <taxon>Lymnaeoidea</taxon>
        <taxon>Lymnaeidae</taxon>
        <taxon>Lymnaea</taxon>
    </lineage>
</organism>
<dbReference type="PRINTS" id="PR00385">
    <property type="entry name" value="P450"/>
</dbReference>
<dbReference type="InterPro" id="IPR017972">
    <property type="entry name" value="Cyt_P450_CS"/>
</dbReference>
<keyword evidence="7 9" id="KW-0503">Monooxygenase</keyword>
<name>A0AAV2HP96_LYMST</name>
<dbReference type="CDD" id="cd11054">
    <property type="entry name" value="CYP24A1-like"/>
    <property type="match status" value="1"/>
</dbReference>
<evidence type="ECO:0000256" key="1">
    <source>
        <dbReference type="ARBA" id="ARBA00001971"/>
    </source>
</evidence>
<dbReference type="InterPro" id="IPR002401">
    <property type="entry name" value="Cyt_P450_E_grp-I"/>
</dbReference>
<dbReference type="InterPro" id="IPR050479">
    <property type="entry name" value="CYP11_CYP27_families"/>
</dbReference>
<comment type="cofactor">
    <cofactor evidence="1 8">
        <name>heme</name>
        <dbReference type="ChEBI" id="CHEBI:30413"/>
    </cofactor>
</comment>
<reference evidence="10 11" key="1">
    <citation type="submission" date="2024-04" db="EMBL/GenBank/DDBJ databases">
        <authorList>
            <consortium name="Genoscope - CEA"/>
            <person name="William W."/>
        </authorList>
    </citation>
    <scope>NUCLEOTIDE SEQUENCE [LARGE SCALE GENOMIC DNA]</scope>
</reference>
<proteinExistence type="inferred from homology"/>
<dbReference type="PANTHER" id="PTHR24279:SF120">
    <property type="entry name" value="CYTOCHROME P450"/>
    <property type="match status" value="1"/>
</dbReference>
<keyword evidence="3 8" id="KW-0349">Heme</keyword>
<comment type="similarity">
    <text evidence="2 9">Belongs to the cytochrome P450 family.</text>
</comment>
<evidence type="ECO:0000256" key="8">
    <source>
        <dbReference type="PIRSR" id="PIRSR602401-1"/>
    </source>
</evidence>
<dbReference type="Proteomes" id="UP001497497">
    <property type="component" value="Unassembled WGS sequence"/>
</dbReference>
<dbReference type="GO" id="GO:0004497">
    <property type="term" value="F:monooxygenase activity"/>
    <property type="evidence" value="ECO:0007669"/>
    <property type="project" value="UniProtKB-KW"/>
</dbReference>
<dbReference type="PROSITE" id="PS00086">
    <property type="entry name" value="CYTOCHROME_P450"/>
    <property type="match status" value="1"/>
</dbReference>
<dbReference type="GO" id="GO:0005506">
    <property type="term" value="F:iron ion binding"/>
    <property type="evidence" value="ECO:0007669"/>
    <property type="project" value="InterPro"/>
</dbReference>
<keyword evidence="4 8" id="KW-0479">Metal-binding</keyword>
<sequence>MAMTRHLLKTSFRQLTSGERLLPVRAASTMNVGTDQVEARPFEEIPGPKGIYKLPVIGTMLMFKPFTEYTAETFHCLMDKMFDTYGPIFRANFSNRAICVSNPLDFETVYRNEGKYPVRPPIGLFVQYFKRNNKTMGLSSLTGEEWHALRTPVNKRLAKADSATHYLEPQNAVADDFVKILGSRDLKNVDQADLFYRFASESIAVVTFNQRLGYLSDEGDKESVRFLEAVKSSIGLLNQYISGKALSPNWYRSSLYTEFERAFGLMFRISDKHVRKAKDLIEQKTRDGTLNTEEPNLLLSLASEKGLSEADVSNIMLSLYVGGTDSTAKNLQAFFYNLAKNPDKQEILRKEILEVIGDEGPLTDQALSKMTYLKACLKESFRLYYPTASGPSRVLPVDVVLSGYKVPAGTTLMMFNPRPSRLNFEDPDKYLPERWLRSNESRKQDSTNKMAVLPFGHGPKNCAGRRFAVQEIYLATAKVLQKMKIELEPESWNTKFKYTAFIEPEKPLKFKFSNL</sequence>
<keyword evidence="11" id="KW-1185">Reference proteome</keyword>
<evidence type="ECO:0000313" key="11">
    <source>
        <dbReference type="Proteomes" id="UP001497497"/>
    </source>
</evidence>
<feature type="binding site" description="axial binding residue" evidence="8">
    <location>
        <position position="462"/>
    </location>
    <ligand>
        <name>heme</name>
        <dbReference type="ChEBI" id="CHEBI:30413"/>
    </ligand>
    <ligandPart>
        <name>Fe</name>
        <dbReference type="ChEBI" id="CHEBI:18248"/>
    </ligandPart>
</feature>
<evidence type="ECO:0000256" key="5">
    <source>
        <dbReference type="ARBA" id="ARBA00023002"/>
    </source>
</evidence>
<evidence type="ECO:0000256" key="2">
    <source>
        <dbReference type="ARBA" id="ARBA00010617"/>
    </source>
</evidence>
<keyword evidence="5 9" id="KW-0560">Oxidoreductase</keyword>
<evidence type="ECO:0000313" key="10">
    <source>
        <dbReference type="EMBL" id="CAL1535878.1"/>
    </source>
</evidence>
<dbReference type="Pfam" id="PF00067">
    <property type="entry name" value="p450"/>
    <property type="match status" value="1"/>
</dbReference>
<evidence type="ECO:0000256" key="7">
    <source>
        <dbReference type="ARBA" id="ARBA00023033"/>
    </source>
</evidence>
<dbReference type="InterPro" id="IPR036396">
    <property type="entry name" value="Cyt_P450_sf"/>
</dbReference>
<dbReference type="EMBL" id="CAXITT010000214">
    <property type="protein sequence ID" value="CAL1535878.1"/>
    <property type="molecule type" value="Genomic_DNA"/>
</dbReference>
<dbReference type="InterPro" id="IPR001128">
    <property type="entry name" value="Cyt_P450"/>
</dbReference>
<comment type="caution">
    <text evidence="10">The sequence shown here is derived from an EMBL/GenBank/DDBJ whole genome shotgun (WGS) entry which is preliminary data.</text>
</comment>